<evidence type="ECO:0000313" key="3">
    <source>
        <dbReference type="Proteomes" id="UP000001745"/>
    </source>
</evidence>
<dbReference type="GeneID" id="8103426"/>
<dbReference type="EMBL" id="EQ962657">
    <property type="protein sequence ID" value="EED14863.1"/>
    <property type="molecule type" value="Genomic_DNA"/>
</dbReference>
<evidence type="ECO:0000313" key="2">
    <source>
        <dbReference type="EMBL" id="EED14863.1"/>
    </source>
</evidence>
<dbReference type="AlphaFoldDB" id="B8MK46"/>
<dbReference type="STRING" id="441959.B8MK46"/>
<dbReference type="OrthoDB" id="1112980at2759"/>
<feature type="region of interest" description="Disordered" evidence="1">
    <location>
        <begin position="20"/>
        <end position="114"/>
    </location>
</feature>
<dbReference type="Pfam" id="PF15370">
    <property type="entry name" value="NOPCHAP1"/>
    <property type="match status" value="1"/>
</dbReference>
<dbReference type="PANTHER" id="PTHR38489">
    <property type="entry name" value="HISTONE CHAPERONE DOMAIN-CONTAINING PROTEIN"/>
    <property type="match status" value="1"/>
</dbReference>
<dbReference type="InterPro" id="IPR027921">
    <property type="entry name" value="NOPCHAP1"/>
</dbReference>
<reference evidence="3" key="1">
    <citation type="journal article" date="2015" name="Genome Announc.">
        <title>Genome sequence of the AIDS-associated pathogen Penicillium marneffei (ATCC18224) and its near taxonomic relative Talaromyces stipitatus (ATCC10500).</title>
        <authorList>
            <person name="Nierman W.C."/>
            <person name="Fedorova-Abrams N.D."/>
            <person name="Andrianopoulos A."/>
        </authorList>
    </citation>
    <scope>NUCLEOTIDE SEQUENCE [LARGE SCALE GENOMIC DNA]</scope>
    <source>
        <strain evidence="3">ATCC 10500 / CBS 375.48 / QM 6759 / NRRL 1006</strain>
    </source>
</reference>
<feature type="compositionally biased region" description="Basic and acidic residues" evidence="1">
    <location>
        <begin position="33"/>
        <end position="57"/>
    </location>
</feature>
<name>B8MK46_TALSN</name>
<dbReference type="Proteomes" id="UP000001745">
    <property type="component" value="Unassembled WGS sequence"/>
</dbReference>
<feature type="compositionally biased region" description="Basic residues" evidence="1">
    <location>
        <begin position="228"/>
        <end position="238"/>
    </location>
</feature>
<dbReference type="RefSeq" id="XP_002484816.1">
    <property type="nucleotide sequence ID" value="XM_002484771.1"/>
</dbReference>
<proteinExistence type="predicted"/>
<dbReference type="PANTHER" id="PTHR38489:SF1">
    <property type="entry name" value="HISTONE CHAPERONE DOMAIN-CONTAINING PROTEIN"/>
    <property type="match status" value="1"/>
</dbReference>
<feature type="compositionally biased region" description="Acidic residues" evidence="1">
    <location>
        <begin position="200"/>
        <end position="214"/>
    </location>
</feature>
<dbReference type="HOGENOM" id="CLU_092848_1_0_1"/>
<dbReference type="InParanoid" id="B8MK46"/>
<accession>B8MK46</accession>
<dbReference type="OMA" id="CSKKDSH"/>
<dbReference type="GO" id="GO:0000492">
    <property type="term" value="P:box C/D snoRNP assembly"/>
    <property type="evidence" value="ECO:0007669"/>
    <property type="project" value="InterPro"/>
</dbReference>
<dbReference type="VEuPathDB" id="FungiDB:TSTA_043380"/>
<dbReference type="eggNOG" id="ENOG502SBR7">
    <property type="taxonomic scope" value="Eukaryota"/>
</dbReference>
<feature type="compositionally biased region" description="Acidic residues" evidence="1">
    <location>
        <begin position="76"/>
        <end position="85"/>
    </location>
</feature>
<feature type="region of interest" description="Disordered" evidence="1">
    <location>
        <begin position="182"/>
        <end position="246"/>
    </location>
</feature>
<dbReference type="PhylomeDB" id="B8MK46"/>
<feature type="compositionally biased region" description="Low complexity" evidence="1">
    <location>
        <begin position="66"/>
        <end position="75"/>
    </location>
</feature>
<sequence>MSHKRSHAEEVEDEVLLLAKRSRASTSPVLSGIEKKCVPRSCSKKDSHDNGHDNENDKEQEDEDYTSSSGTSSSSSEEDESEDEEEKNHNDTNKENISYIPGRPKPQIMRPPSLLQNSDLLSRISSFLPQLQAANADIEQRLASGETLDDMILDNVKDDEDGGGREYIEMNLGLGVLKEKRKKRRVSIDLGGESTSDSSAGEEEESSKEDGEGDGEGHVLNRLMGLKSRSRQNPKRKAGIQEVDEG</sequence>
<keyword evidence="3" id="KW-1185">Reference proteome</keyword>
<evidence type="ECO:0000256" key="1">
    <source>
        <dbReference type="SAM" id="MobiDB-lite"/>
    </source>
</evidence>
<organism evidence="2 3">
    <name type="scientific">Talaromyces stipitatus (strain ATCC 10500 / CBS 375.48 / QM 6759 / NRRL 1006)</name>
    <name type="common">Penicillium stipitatum</name>
    <dbReference type="NCBI Taxonomy" id="441959"/>
    <lineage>
        <taxon>Eukaryota</taxon>
        <taxon>Fungi</taxon>
        <taxon>Dikarya</taxon>
        <taxon>Ascomycota</taxon>
        <taxon>Pezizomycotina</taxon>
        <taxon>Eurotiomycetes</taxon>
        <taxon>Eurotiomycetidae</taxon>
        <taxon>Eurotiales</taxon>
        <taxon>Trichocomaceae</taxon>
        <taxon>Talaromyces</taxon>
        <taxon>Talaromyces sect. Talaromyces</taxon>
    </lineage>
</organism>
<gene>
    <name evidence="2" type="ORF">TSTA_043380</name>
</gene>
<protein>
    <submittedName>
        <fullName evidence="2">Uncharacterized protein</fullName>
    </submittedName>
</protein>